<reference evidence="1" key="1">
    <citation type="submission" date="2023-04" db="EMBL/GenBank/DDBJ databases">
        <authorList>
            <person name="Vijverberg K."/>
            <person name="Xiong W."/>
            <person name="Schranz E."/>
        </authorList>
    </citation>
    <scope>NUCLEOTIDE SEQUENCE</scope>
</reference>
<evidence type="ECO:0000313" key="2">
    <source>
        <dbReference type="Proteomes" id="UP001177003"/>
    </source>
</evidence>
<dbReference type="AlphaFoldDB" id="A0AA36EK10"/>
<evidence type="ECO:0000313" key="1">
    <source>
        <dbReference type="EMBL" id="CAI9299876.1"/>
    </source>
</evidence>
<sequence>MLQLVSESKQLLIHYKYSMDLTSSGPIPMKSVKDGSKKTVKVVSEKKVQGGSKKLRAQTFEKTSTIATPISNTFEADHDSKEDANVTIDDETLTSSLDTITIPPPPPSSPPPTSTITPTIIPVISPTFAGIINEPINSLFFSQSTDQELLNNEEDELVEFAELKLDPEEVNVDDNSIMSRKQYKILNFKLNIILLSLNDNVGKSSMSGEGGEFLVKSQELKMKTLINSIVINLEESLATQSSSYKHEVKEL</sequence>
<proteinExistence type="predicted"/>
<dbReference type="Proteomes" id="UP001177003">
    <property type="component" value="Chromosome 8"/>
</dbReference>
<keyword evidence="2" id="KW-1185">Reference proteome</keyword>
<gene>
    <name evidence="1" type="ORF">LSALG_LOCUS38560</name>
</gene>
<organism evidence="1 2">
    <name type="scientific">Lactuca saligna</name>
    <name type="common">Willowleaf lettuce</name>
    <dbReference type="NCBI Taxonomy" id="75948"/>
    <lineage>
        <taxon>Eukaryota</taxon>
        <taxon>Viridiplantae</taxon>
        <taxon>Streptophyta</taxon>
        <taxon>Embryophyta</taxon>
        <taxon>Tracheophyta</taxon>
        <taxon>Spermatophyta</taxon>
        <taxon>Magnoliopsida</taxon>
        <taxon>eudicotyledons</taxon>
        <taxon>Gunneridae</taxon>
        <taxon>Pentapetalae</taxon>
        <taxon>asterids</taxon>
        <taxon>campanulids</taxon>
        <taxon>Asterales</taxon>
        <taxon>Asteraceae</taxon>
        <taxon>Cichorioideae</taxon>
        <taxon>Cichorieae</taxon>
        <taxon>Lactucinae</taxon>
        <taxon>Lactuca</taxon>
    </lineage>
</organism>
<name>A0AA36EK10_LACSI</name>
<dbReference type="EMBL" id="OX465084">
    <property type="protein sequence ID" value="CAI9299876.1"/>
    <property type="molecule type" value="Genomic_DNA"/>
</dbReference>
<accession>A0AA36EK10</accession>
<protein>
    <submittedName>
        <fullName evidence="1">Uncharacterized protein</fullName>
    </submittedName>
</protein>